<protein>
    <recommendedName>
        <fullName evidence="2">GRIP domain-containing protein</fullName>
    </recommendedName>
</protein>
<keyword evidence="4" id="KW-1185">Reference proteome</keyword>
<dbReference type="Pfam" id="PF01465">
    <property type="entry name" value="GRIP"/>
    <property type="match status" value="1"/>
</dbReference>
<feature type="coiled-coil region" evidence="1">
    <location>
        <begin position="174"/>
        <end position="204"/>
    </location>
</feature>
<feature type="domain" description="GRIP" evidence="2">
    <location>
        <begin position="201"/>
        <end position="249"/>
    </location>
</feature>
<dbReference type="InParanoid" id="I1CMN4"/>
<dbReference type="AlphaFoldDB" id="I1CMN4"/>
<gene>
    <name evidence="3" type="ORF">RO3G_14425</name>
</gene>
<dbReference type="OrthoDB" id="1926336at2759"/>
<accession>I1CMN4</accession>
<name>I1CMN4_RHIO9</name>
<evidence type="ECO:0000256" key="1">
    <source>
        <dbReference type="SAM" id="Coils"/>
    </source>
</evidence>
<proteinExistence type="predicted"/>
<evidence type="ECO:0000259" key="2">
    <source>
        <dbReference type="PROSITE" id="PS50913"/>
    </source>
</evidence>
<dbReference type="STRING" id="246409.I1CMN4"/>
<organism evidence="3 4">
    <name type="scientific">Rhizopus delemar (strain RA 99-880 / ATCC MYA-4621 / FGSC 9543 / NRRL 43880)</name>
    <name type="common">Mucormycosis agent</name>
    <name type="synonym">Rhizopus arrhizus var. delemar</name>
    <dbReference type="NCBI Taxonomy" id="246409"/>
    <lineage>
        <taxon>Eukaryota</taxon>
        <taxon>Fungi</taxon>
        <taxon>Fungi incertae sedis</taxon>
        <taxon>Mucoromycota</taxon>
        <taxon>Mucoromycotina</taxon>
        <taxon>Mucoromycetes</taxon>
        <taxon>Mucorales</taxon>
        <taxon>Mucorineae</taxon>
        <taxon>Rhizopodaceae</taxon>
        <taxon>Rhizopus</taxon>
    </lineage>
</organism>
<dbReference type="Proteomes" id="UP000009138">
    <property type="component" value="Unassembled WGS sequence"/>
</dbReference>
<dbReference type="OMA" id="EYHATRG"/>
<dbReference type="eggNOG" id="ENOG502TJ9K">
    <property type="taxonomic scope" value="Eukaryota"/>
</dbReference>
<dbReference type="EMBL" id="CH476745">
    <property type="protein sequence ID" value="EIE89714.1"/>
    <property type="molecule type" value="Genomic_DNA"/>
</dbReference>
<dbReference type="PROSITE" id="PS50913">
    <property type="entry name" value="GRIP"/>
    <property type="match status" value="1"/>
</dbReference>
<dbReference type="InterPro" id="IPR000237">
    <property type="entry name" value="GRIP_dom"/>
</dbReference>
<dbReference type="RefSeq" id="XP_067525110.1">
    <property type="nucleotide sequence ID" value="XM_067669009.1"/>
</dbReference>
<evidence type="ECO:0000313" key="3">
    <source>
        <dbReference type="EMBL" id="EIE89714.1"/>
    </source>
</evidence>
<dbReference type="GeneID" id="93621390"/>
<reference evidence="3 4" key="1">
    <citation type="journal article" date="2009" name="PLoS Genet.">
        <title>Genomic analysis of the basal lineage fungus Rhizopus oryzae reveals a whole-genome duplication.</title>
        <authorList>
            <person name="Ma L.-J."/>
            <person name="Ibrahim A.S."/>
            <person name="Skory C."/>
            <person name="Grabherr M.G."/>
            <person name="Burger G."/>
            <person name="Butler M."/>
            <person name="Elias M."/>
            <person name="Idnurm A."/>
            <person name="Lang B.F."/>
            <person name="Sone T."/>
            <person name="Abe A."/>
            <person name="Calvo S.E."/>
            <person name="Corrochano L.M."/>
            <person name="Engels R."/>
            <person name="Fu J."/>
            <person name="Hansberg W."/>
            <person name="Kim J.-M."/>
            <person name="Kodira C.D."/>
            <person name="Koehrsen M.J."/>
            <person name="Liu B."/>
            <person name="Miranda-Saavedra D."/>
            <person name="O'Leary S."/>
            <person name="Ortiz-Castellanos L."/>
            <person name="Poulter R."/>
            <person name="Rodriguez-Romero J."/>
            <person name="Ruiz-Herrera J."/>
            <person name="Shen Y.-Q."/>
            <person name="Zeng Q."/>
            <person name="Galagan J."/>
            <person name="Birren B.W."/>
            <person name="Cuomo C.A."/>
            <person name="Wickes B.L."/>
        </authorList>
    </citation>
    <scope>NUCLEOTIDE SEQUENCE [LARGE SCALE GENOMIC DNA]</scope>
    <source>
        <strain evidence="4">RA 99-880 / ATCC MYA-4621 / FGSC 9543 / NRRL 43880</strain>
    </source>
</reference>
<feature type="coiled-coil region" evidence="1">
    <location>
        <begin position="4"/>
        <end position="66"/>
    </location>
</feature>
<keyword evidence="1" id="KW-0175">Coiled coil</keyword>
<dbReference type="VEuPathDB" id="FungiDB:RO3G_14425"/>
<evidence type="ECO:0000313" key="4">
    <source>
        <dbReference type="Proteomes" id="UP000009138"/>
    </source>
</evidence>
<dbReference type="SMART" id="SM00755">
    <property type="entry name" value="Grip"/>
    <property type="match status" value="1"/>
</dbReference>
<sequence>MARKQTNNQQKRNLQEQIKKLKNEIEELKLEREENKKSVLHFMQEAEMSQNELKRAQEVISQLTSQKSENTCLDASQECCHAAPTGLENERSRTDGFEGLYKSTEHETLALQNEFLKEKDRSTQQVIHDLSQRLDQASLSLRQWQEKYDDLYTLHVTKKKWVDKMGLEIQIKEIEQAKTREIQLRSLNKVLRNEIRKMKQAQDESLNIEYLRNVIIKFLEKKTTRPQLVPILSALLQCTHEDKTKLHQIVQNSIAV</sequence>